<keyword evidence="3" id="KW-1185">Reference proteome</keyword>
<evidence type="ECO:0000256" key="1">
    <source>
        <dbReference type="SAM" id="MobiDB-lite"/>
    </source>
</evidence>
<reference evidence="2 3" key="1">
    <citation type="submission" date="2024-01" db="EMBL/GenBank/DDBJ databases">
        <title>A draft genome for the cacao thread blight pathogen Marasmiellus scandens.</title>
        <authorList>
            <person name="Baruah I.K."/>
            <person name="Leung J."/>
            <person name="Bukari Y."/>
            <person name="Amoako-Attah I."/>
            <person name="Meinhardt L.W."/>
            <person name="Bailey B.A."/>
            <person name="Cohen S.P."/>
        </authorList>
    </citation>
    <scope>NUCLEOTIDE SEQUENCE [LARGE SCALE GENOMIC DNA]</scope>
    <source>
        <strain evidence="2 3">GH-19</strain>
    </source>
</reference>
<name>A0ABR1IW01_9AGAR</name>
<feature type="compositionally biased region" description="Basic and acidic residues" evidence="1">
    <location>
        <begin position="349"/>
        <end position="360"/>
    </location>
</feature>
<evidence type="ECO:0000313" key="3">
    <source>
        <dbReference type="Proteomes" id="UP001498398"/>
    </source>
</evidence>
<feature type="region of interest" description="Disordered" evidence="1">
    <location>
        <begin position="1"/>
        <end position="27"/>
    </location>
</feature>
<dbReference type="InterPro" id="IPR053221">
    <property type="entry name" value="Burnettramic_acid_biosynth"/>
</dbReference>
<proteinExistence type="predicted"/>
<protein>
    <submittedName>
        <fullName evidence="2">Uncharacterized protein</fullName>
    </submittedName>
</protein>
<dbReference type="Proteomes" id="UP001498398">
    <property type="component" value="Unassembled WGS sequence"/>
</dbReference>
<feature type="compositionally biased region" description="Polar residues" evidence="1">
    <location>
        <begin position="10"/>
        <end position="27"/>
    </location>
</feature>
<evidence type="ECO:0000313" key="2">
    <source>
        <dbReference type="EMBL" id="KAK7442481.1"/>
    </source>
</evidence>
<dbReference type="PANTHER" id="PTHR38887:SF1">
    <property type="entry name" value="RAS MODIFICATION PROTEIN ERF4"/>
    <property type="match status" value="1"/>
</dbReference>
<dbReference type="PANTHER" id="PTHR38887">
    <property type="entry name" value="CHROMOSOME 21, WHOLE GENOME SHOTGUN SEQUENCE"/>
    <property type="match status" value="1"/>
</dbReference>
<feature type="region of interest" description="Disordered" evidence="1">
    <location>
        <begin position="327"/>
        <end position="385"/>
    </location>
</feature>
<dbReference type="EMBL" id="JBANRG010000058">
    <property type="protein sequence ID" value="KAK7442481.1"/>
    <property type="molecule type" value="Genomic_DNA"/>
</dbReference>
<comment type="caution">
    <text evidence="2">The sequence shown here is derived from an EMBL/GenBank/DDBJ whole genome shotgun (WGS) entry which is preliminary data.</text>
</comment>
<gene>
    <name evidence="2" type="ORF">VKT23_016078</name>
</gene>
<organism evidence="2 3">
    <name type="scientific">Marasmiellus scandens</name>
    <dbReference type="NCBI Taxonomy" id="2682957"/>
    <lineage>
        <taxon>Eukaryota</taxon>
        <taxon>Fungi</taxon>
        <taxon>Dikarya</taxon>
        <taxon>Basidiomycota</taxon>
        <taxon>Agaricomycotina</taxon>
        <taxon>Agaricomycetes</taxon>
        <taxon>Agaricomycetidae</taxon>
        <taxon>Agaricales</taxon>
        <taxon>Marasmiineae</taxon>
        <taxon>Omphalotaceae</taxon>
        <taxon>Marasmiellus</taxon>
    </lineage>
</organism>
<sequence>MAQPSPPDVSPSQNSAPDQPSVVTSSGIQLRHDADLLIRHFLPPSPQDSVPGEHPESEDQISLPLPLCIPQISVSAEWDSAFARGYNDNLHSLGISQQILLDFIDGLNLAMAASPPLRVVSAVGRIIGFVPYHWAMIAGTVITVTAETGIRVLSKTPTDRFLRAANLNLFHPRGLSVRLCTTSAMLLLLSGTENVPNKSKTKEKLNKFGRGVGSVLLKSPIPIPLANPIIRAIADKPAPVPVGETIEGSVLRRRLALVQEPGLALPLRFDGMPPPAKPKGVMDRMSSLGVKADGWMETRKERRNEERRRILKKLDDEDMEMRGMNRGLLTRLTSSGSDIGRRSPGVSGRNDRQHSTDHNPEPGSNSGTTDAVARSSNSSSFSFKGMASRATSYLDEYLMQREIAREKMVRSRNAFGGPLTTILGPSETPMQKKIAQEDLLERWATDKVLWIVIMNAENDGQIENIELAESIDEEERVDEETWRAEMVHERQELEEEREVVGGLQST</sequence>
<accession>A0ABR1IW01</accession>